<dbReference type="SMART" id="SM00426">
    <property type="entry name" value="TEA"/>
    <property type="match status" value="1"/>
</dbReference>
<proteinExistence type="inferred from homology"/>
<feature type="DNA-binding region" description="TEA" evidence="6">
    <location>
        <begin position="118"/>
        <end position="192"/>
    </location>
</feature>
<dbReference type="GO" id="GO:0000981">
    <property type="term" value="F:DNA-binding transcription factor activity, RNA polymerase II-specific"/>
    <property type="evidence" value="ECO:0007669"/>
    <property type="project" value="TreeGrafter"/>
</dbReference>
<feature type="region of interest" description="Disordered" evidence="7">
    <location>
        <begin position="71"/>
        <end position="124"/>
    </location>
</feature>
<comment type="similarity">
    <text evidence="2">Belongs to the TEC1 family.</text>
</comment>
<name>A0A1A6A5L2_9TREE</name>
<evidence type="ECO:0000256" key="2">
    <source>
        <dbReference type="ARBA" id="ARBA00008421"/>
    </source>
</evidence>
<evidence type="ECO:0000256" key="6">
    <source>
        <dbReference type="PROSITE-ProRule" id="PRU00505"/>
    </source>
</evidence>
<feature type="compositionally biased region" description="Low complexity" evidence="7">
    <location>
        <begin position="41"/>
        <end position="54"/>
    </location>
</feature>
<dbReference type="Proteomes" id="UP000078595">
    <property type="component" value="Chromosome 5"/>
</dbReference>
<dbReference type="Pfam" id="PF01285">
    <property type="entry name" value="TEA"/>
    <property type="match status" value="1"/>
</dbReference>
<sequence>MAAWTGSPITAEEAFHQVWKHSVEISPSFYLPNTAPAQSAPDLSSPVLDQSSSSAEDDLVTAEILAGIKFSAPSPQQNARKRSLASSAADEEDVKPRPKRKKESSVESTASGGTSGTTSSAPERWPPRKEFVYLTCVVAIPPVGRQKLPLFGKPCGRNEIIAKVVTLATGEGCSRKLISSHAQVLKGRKELSKQLRDLLTTEEGKNNDDEAAPTVYTLGADWNFPKQLNRLIGVSEDLDLRTAAIPPLITRYFTETPKVPKLASKKERNAAANKNSLTIKTTSTRRPSASTSLSVFSAETISSITDKNQAQAQAQDYHVHLPTPKSSHPSSVTPYFQSTPPCAHSIHVGGHNYGYVEVDLDNYGNDRDRDRDHDRKPCLPSPNDLFSPSYELSTPRKYPEYSHSHSHTQAYTHSPRRPATVSRDTALSSRLLPLPETPVSSRFQPFDASPYITPIPPVRRTSESHLTASLGRTYSTFERECLKIGSDYQRRVSGVSIEDIKRKELYDRLY</sequence>
<dbReference type="KEGG" id="kdj:28968381"/>
<dbReference type="PANTHER" id="PTHR11834:SF0">
    <property type="entry name" value="PROTEIN SCALLOPED"/>
    <property type="match status" value="1"/>
</dbReference>
<evidence type="ECO:0000256" key="4">
    <source>
        <dbReference type="ARBA" id="ARBA00023163"/>
    </source>
</evidence>
<gene>
    <name evidence="9" type="ORF">I303_04682</name>
    <name evidence="10" type="ORF">I303_104343</name>
</gene>
<dbReference type="PANTHER" id="PTHR11834">
    <property type="entry name" value="TRANSCRIPTIONAL ENHANCER FACTOR TEF RELATED"/>
    <property type="match status" value="1"/>
</dbReference>
<accession>A0A1A6A5L2</accession>
<dbReference type="VEuPathDB" id="FungiDB:I303_04682"/>
<evidence type="ECO:0000313" key="10">
    <source>
        <dbReference type="EMBL" id="WWC61758.1"/>
    </source>
</evidence>
<dbReference type="InterPro" id="IPR038096">
    <property type="entry name" value="TEA/ATTS_sf"/>
</dbReference>
<protein>
    <recommendedName>
        <fullName evidence="8">TEA domain-containing protein</fullName>
    </recommendedName>
</protein>
<keyword evidence="11" id="KW-1185">Reference proteome</keyword>
<dbReference type="GO" id="GO:0005634">
    <property type="term" value="C:nucleus"/>
    <property type="evidence" value="ECO:0007669"/>
    <property type="project" value="UniProtKB-SubCell"/>
</dbReference>
<keyword evidence="3" id="KW-0805">Transcription regulation</keyword>
<keyword evidence="5" id="KW-0539">Nucleus</keyword>
<evidence type="ECO:0000256" key="3">
    <source>
        <dbReference type="ARBA" id="ARBA00023015"/>
    </source>
</evidence>
<dbReference type="InterPro" id="IPR000818">
    <property type="entry name" value="TEA/ATTS_dom"/>
</dbReference>
<keyword evidence="4" id="KW-0804">Transcription</keyword>
<dbReference type="InterPro" id="IPR050937">
    <property type="entry name" value="TEC1_TEAD_TF"/>
</dbReference>
<dbReference type="AlphaFoldDB" id="A0A1A6A5L2"/>
<evidence type="ECO:0000259" key="8">
    <source>
        <dbReference type="PROSITE" id="PS51088"/>
    </source>
</evidence>
<dbReference type="RefSeq" id="XP_018263189.1">
    <property type="nucleotide sequence ID" value="XM_018407978.1"/>
</dbReference>
<evidence type="ECO:0000256" key="1">
    <source>
        <dbReference type="ARBA" id="ARBA00004123"/>
    </source>
</evidence>
<dbReference type="OrthoDB" id="2562432at2759"/>
<evidence type="ECO:0000256" key="5">
    <source>
        <dbReference type="ARBA" id="ARBA00023242"/>
    </source>
</evidence>
<evidence type="ECO:0000313" key="11">
    <source>
        <dbReference type="Proteomes" id="UP000078595"/>
    </source>
</evidence>
<dbReference type="PROSITE" id="PS51088">
    <property type="entry name" value="TEA_2"/>
    <property type="match status" value="1"/>
</dbReference>
<organism evidence="9">
    <name type="scientific">Kwoniella dejecticola CBS 10117</name>
    <dbReference type="NCBI Taxonomy" id="1296121"/>
    <lineage>
        <taxon>Eukaryota</taxon>
        <taxon>Fungi</taxon>
        <taxon>Dikarya</taxon>
        <taxon>Basidiomycota</taxon>
        <taxon>Agaricomycotina</taxon>
        <taxon>Tremellomycetes</taxon>
        <taxon>Tremellales</taxon>
        <taxon>Cryptococcaceae</taxon>
        <taxon>Kwoniella</taxon>
    </lineage>
</organism>
<dbReference type="GeneID" id="28968381"/>
<feature type="compositionally biased region" description="Low complexity" evidence="7">
    <location>
        <begin position="106"/>
        <end position="121"/>
    </location>
</feature>
<feature type="compositionally biased region" description="Basic and acidic residues" evidence="7">
    <location>
        <begin position="364"/>
        <end position="377"/>
    </location>
</feature>
<dbReference type="EMBL" id="CP144534">
    <property type="protein sequence ID" value="WWC61758.1"/>
    <property type="molecule type" value="Genomic_DNA"/>
</dbReference>
<reference evidence="10" key="2">
    <citation type="submission" date="2013-07" db="EMBL/GenBank/DDBJ databases">
        <authorList>
            <consortium name="The Broad Institute Genome Sequencing Platform"/>
            <person name="Cuomo C."/>
            <person name="Litvintseva A."/>
            <person name="Chen Y."/>
            <person name="Heitman J."/>
            <person name="Sun S."/>
            <person name="Springer D."/>
            <person name="Dromer F."/>
            <person name="Young S.K."/>
            <person name="Zeng Q."/>
            <person name="Gargeya S."/>
            <person name="Fitzgerald M."/>
            <person name="Abouelleil A."/>
            <person name="Alvarado L."/>
            <person name="Berlin A.M."/>
            <person name="Chapman S.B."/>
            <person name="Dewar J."/>
            <person name="Goldberg J."/>
            <person name="Griggs A."/>
            <person name="Gujja S."/>
            <person name="Hansen M."/>
            <person name="Howarth C."/>
            <person name="Imamovic A."/>
            <person name="Larimer J."/>
            <person name="McCowan C."/>
            <person name="Murphy C."/>
            <person name="Pearson M."/>
            <person name="Priest M."/>
            <person name="Roberts A."/>
            <person name="Saif S."/>
            <person name="Shea T."/>
            <person name="Sykes S."/>
            <person name="Wortman J."/>
            <person name="Nusbaum C."/>
            <person name="Birren B."/>
        </authorList>
    </citation>
    <scope>NUCLEOTIDE SEQUENCE</scope>
    <source>
        <strain evidence="10">CBS 10117</strain>
    </source>
</reference>
<dbReference type="EMBL" id="KI894031">
    <property type="protein sequence ID" value="OBR85347.1"/>
    <property type="molecule type" value="Genomic_DNA"/>
</dbReference>
<reference evidence="10" key="3">
    <citation type="submission" date="2024-02" db="EMBL/GenBank/DDBJ databases">
        <title>Comparative genomics of Cryptococcus and Kwoniella reveals pathogenesis evolution and contrasting modes of karyotype evolution via chromosome fusion or intercentromeric recombination.</title>
        <authorList>
            <person name="Coelho M.A."/>
            <person name="David-Palma M."/>
            <person name="Shea T."/>
            <person name="Bowers K."/>
            <person name="McGinley-Smith S."/>
            <person name="Mohammad A.W."/>
            <person name="Gnirke A."/>
            <person name="Yurkov A.M."/>
            <person name="Nowrousian M."/>
            <person name="Sun S."/>
            <person name="Cuomo C.A."/>
            <person name="Heitman J."/>
        </authorList>
    </citation>
    <scope>NUCLEOTIDE SEQUENCE</scope>
    <source>
        <strain evidence="10">CBS 10117</strain>
    </source>
</reference>
<evidence type="ECO:0000256" key="7">
    <source>
        <dbReference type="SAM" id="MobiDB-lite"/>
    </source>
</evidence>
<dbReference type="GO" id="GO:0005667">
    <property type="term" value="C:transcription regulator complex"/>
    <property type="evidence" value="ECO:0007669"/>
    <property type="project" value="TreeGrafter"/>
</dbReference>
<dbReference type="Gene3D" id="6.10.20.40">
    <property type="entry name" value="TEA/ATTS domain"/>
    <property type="match status" value="1"/>
</dbReference>
<dbReference type="GO" id="GO:0000978">
    <property type="term" value="F:RNA polymerase II cis-regulatory region sequence-specific DNA binding"/>
    <property type="evidence" value="ECO:0007669"/>
    <property type="project" value="TreeGrafter"/>
</dbReference>
<comment type="subcellular location">
    <subcellularLocation>
        <location evidence="1">Nucleus</location>
    </subcellularLocation>
</comment>
<evidence type="ECO:0000313" key="9">
    <source>
        <dbReference type="EMBL" id="OBR85347.1"/>
    </source>
</evidence>
<feature type="region of interest" description="Disordered" evidence="7">
    <location>
        <begin position="30"/>
        <end position="56"/>
    </location>
</feature>
<dbReference type="STRING" id="1296121.A0A1A6A5L2"/>
<feature type="region of interest" description="Disordered" evidence="7">
    <location>
        <begin position="364"/>
        <end position="422"/>
    </location>
</feature>
<reference evidence="9" key="1">
    <citation type="submission" date="2013-07" db="EMBL/GenBank/DDBJ databases">
        <title>The Genome Sequence of Cryptococcus dejecticola CBS10117.</title>
        <authorList>
            <consortium name="The Broad Institute Genome Sequencing Platform"/>
            <person name="Cuomo C."/>
            <person name="Litvintseva A."/>
            <person name="Chen Y."/>
            <person name="Heitman J."/>
            <person name="Sun S."/>
            <person name="Springer D."/>
            <person name="Dromer F."/>
            <person name="Young S.K."/>
            <person name="Zeng Q."/>
            <person name="Gargeya S."/>
            <person name="Fitzgerald M."/>
            <person name="Abouelleil A."/>
            <person name="Alvarado L."/>
            <person name="Berlin A.M."/>
            <person name="Chapman S.B."/>
            <person name="Dewar J."/>
            <person name="Goldberg J."/>
            <person name="Griggs A."/>
            <person name="Gujja S."/>
            <person name="Hansen M."/>
            <person name="Howarth C."/>
            <person name="Imamovic A."/>
            <person name="Larimer J."/>
            <person name="McCowan C."/>
            <person name="Murphy C."/>
            <person name="Pearson M."/>
            <person name="Priest M."/>
            <person name="Roberts A."/>
            <person name="Saif S."/>
            <person name="Shea T."/>
            <person name="Sykes S."/>
            <person name="Wortman J."/>
            <person name="Nusbaum C."/>
            <person name="Birren B."/>
        </authorList>
    </citation>
    <scope>NUCLEOTIDE SEQUENCE [LARGE SCALE GENOMIC DNA]</scope>
    <source>
        <strain evidence="9">CBS 10117</strain>
    </source>
</reference>
<feature type="domain" description="TEA" evidence="8">
    <location>
        <begin position="118"/>
        <end position="192"/>
    </location>
</feature>